<dbReference type="Proteomes" id="UP000229600">
    <property type="component" value="Unassembled WGS sequence"/>
</dbReference>
<accession>A0A2H0N468</accession>
<evidence type="ECO:0000313" key="1">
    <source>
        <dbReference type="EMBL" id="PIR03683.1"/>
    </source>
</evidence>
<dbReference type="AlphaFoldDB" id="A0A2H0N468"/>
<proteinExistence type="predicted"/>
<reference evidence="1 2" key="1">
    <citation type="submission" date="2017-09" db="EMBL/GenBank/DDBJ databases">
        <title>Depth-based differentiation of microbial function through sediment-hosted aquifers and enrichment of novel symbionts in the deep terrestrial subsurface.</title>
        <authorList>
            <person name="Probst A.J."/>
            <person name="Ladd B."/>
            <person name="Jarett J.K."/>
            <person name="Geller-Mcgrath D.E."/>
            <person name="Sieber C.M."/>
            <person name="Emerson J.B."/>
            <person name="Anantharaman K."/>
            <person name="Thomas B.C."/>
            <person name="Malmstrom R."/>
            <person name="Stieglmeier M."/>
            <person name="Klingl A."/>
            <person name="Woyke T."/>
            <person name="Ryan C.M."/>
            <person name="Banfield J.F."/>
        </authorList>
    </citation>
    <scope>NUCLEOTIDE SEQUENCE [LARGE SCALE GENOMIC DNA]</scope>
    <source>
        <strain evidence="1">CG11_big_fil_rev_8_21_14_0_20_39_34</strain>
    </source>
</reference>
<comment type="caution">
    <text evidence="1">The sequence shown here is derived from an EMBL/GenBank/DDBJ whole genome shotgun (WGS) entry which is preliminary data.</text>
</comment>
<sequence>MKHSTFFLSLFILLGVFVVLPVFAEVIVIDTGENFAPMQQKVDCPLEVEKSYKVPTSISVYYLSSDCKKRPIKNVQVFFSYFNSWNDVQETGLQNINAIENHPLGFVPFGPKYKPQSGSLIKTVDDPKVYFLTDGRRYGIASAEIFTQMGFSWNWIEDVTPELLQLYDYGGDIKSAATHVDGMVIQYTGDPKLFLIEGDKKRHITSIEAFQKLNYRLDRVLKAKQSQIYVDGSVYEK</sequence>
<dbReference type="EMBL" id="PCWN01000010">
    <property type="protein sequence ID" value="PIR03683.1"/>
    <property type="molecule type" value="Genomic_DNA"/>
</dbReference>
<protein>
    <submittedName>
        <fullName evidence="1">Uncharacterized protein</fullName>
    </submittedName>
</protein>
<evidence type="ECO:0000313" key="2">
    <source>
        <dbReference type="Proteomes" id="UP000229600"/>
    </source>
</evidence>
<name>A0A2H0N468_9BACT</name>
<organism evidence="1 2">
    <name type="scientific">Candidatus Magasanikbacteria bacterium CG11_big_fil_rev_8_21_14_0_20_39_34</name>
    <dbReference type="NCBI Taxonomy" id="1974653"/>
    <lineage>
        <taxon>Bacteria</taxon>
        <taxon>Candidatus Magasanikiibacteriota</taxon>
    </lineage>
</organism>
<gene>
    <name evidence="1" type="ORF">COV59_04815</name>
</gene>